<keyword evidence="1" id="KW-0732">Signal</keyword>
<name>A0A1Z5RP44_SORBI</name>
<dbReference type="Gramene" id="OQU85447">
    <property type="protein sequence ID" value="OQU85447"/>
    <property type="gene ID" value="SORBI_3004G245600"/>
</dbReference>
<evidence type="ECO:0000313" key="2">
    <source>
        <dbReference type="EMBL" id="OQU85447.1"/>
    </source>
</evidence>
<dbReference type="Proteomes" id="UP000000768">
    <property type="component" value="Chromosome 4"/>
</dbReference>
<reference evidence="2 3" key="1">
    <citation type="journal article" date="2009" name="Nature">
        <title>The Sorghum bicolor genome and the diversification of grasses.</title>
        <authorList>
            <person name="Paterson A.H."/>
            <person name="Bowers J.E."/>
            <person name="Bruggmann R."/>
            <person name="Dubchak I."/>
            <person name="Grimwood J."/>
            <person name="Gundlach H."/>
            <person name="Haberer G."/>
            <person name="Hellsten U."/>
            <person name="Mitros T."/>
            <person name="Poliakov A."/>
            <person name="Schmutz J."/>
            <person name="Spannagl M."/>
            <person name="Tang H."/>
            <person name="Wang X."/>
            <person name="Wicker T."/>
            <person name="Bharti A.K."/>
            <person name="Chapman J."/>
            <person name="Feltus F.A."/>
            <person name="Gowik U."/>
            <person name="Grigoriev I.V."/>
            <person name="Lyons E."/>
            <person name="Maher C.A."/>
            <person name="Martis M."/>
            <person name="Narechania A."/>
            <person name="Otillar R.P."/>
            <person name="Penning B.W."/>
            <person name="Salamov A.A."/>
            <person name="Wang Y."/>
            <person name="Zhang L."/>
            <person name="Carpita N.C."/>
            <person name="Freeling M."/>
            <person name="Gingle A.R."/>
            <person name="Hash C.T."/>
            <person name="Keller B."/>
            <person name="Klein P."/>
            <person name="Kresovich S."/>
            <person name="McCann M.C."/>
            <person name="Ming R."/>
            <person name="Peterson D.G."/>
            <person name="Mehboob-ur-Rahman"/>
            <person name="Ware D."/>
            <person name="Westhoff P."/>
            <person name="Mayer K.F."/>
            <person name="Messing J."/>
            <person name="Rokhsar D.S."/>
        </authorList>
    </citation>
    <scope>NUCLEOTIDE SEQUENCE [LARGE SCALE GENOMIC DNA]</scope>
    <source>
        <strain evidence="3">cv. BTx623</strain>
    </source>
</reference>
<dbReference type="EMBL" id="CM000763">
    <property type="protein sequence ID" value="OQU85447.1"/>
    <property type="molecule type" value="Genomic_DNA"/>
</dbReference>
<dbReference type="OMA" id="HPTIQFA"/>
<reference evidence="3" key="2">
    <citation type="journal article" date="2018" name="Plant J.">
        <title>The Sorghum bicolor reference genome: improved assembly, gene annotations, a transcriptome atlas, and signatures of genome organization.</title>
        <authorList>
            <person name="McCormick R.F."/>
            <person name="Truong S.K."/>
            <person name="Sreedasyam A."/>
            <person name="Jenkins J."/>
            <person name="Shu S."/>
            <person name="Sims D."/>
            <person name="Kennedy M."/>
            <person name="Amirebrahimi M."/>
            <person name="Weers B.D."/>
            <person name="McKinley B."/>
            <person name="Mattison A."/>
            <person name="Morishige D.T."/>
            <person name="Grimwood J."/>
            <person name="Schmutz J."/>
            <person name="Mullet J.E."/>
        </authorList>
    </citation>
    <scope>NUCLEOTIDE SEQUENCE [LARGE SCALE GENOMIC DNA]</scope>
    <source>
        <strain evidence="3">cv. BTx623</strain>
    </source>
</reference>
<accession>A0A1Z5RP44</accession>
<protein>
    <submittedName>
        <fullName evidence="2">Uncharacterized protein</fullName>
    </submittedName>
</protein>
<evidence type="ECO:0000313" key="3">
    <source>
        <dbReference type="Proteomes" id="UP000000768"/>
    </source>
</evidence>
<feature type="chain" id="PRO_5012645081" evidence="1">
    <location>
        <begin position="29"/>
        <end position="85"/>
    </location>
</feature>
<dbReference type="AlphaFoldDB" id="A0A1Z5RP44"/>
<dbReference type="PANTHER" id="PTHR35547">
    <property type="entry name" value="OS06G0249350 PROTEIN-RELATED"/>
    <property type="match status" value="1"/>
</dbReference>
<gene>
    <name evidence="2" type="ORF">SORBI_3004G245600</name>
</gene>
<dbReference type="InParanoid" id="A0A1Z5RP44"/>
<keyword evidence="3" id="KW-1185">Reference proteome</keyword>
<dbReference type="PANTHER" id="PTHR35547:SF6">
    <property type="match status" value="1"/>
</dbReference>
<sequence>MTMATNKLVNVLPLTMAVLMLVAALGSARRIEEKWTGGELPAASGDHPVIQFTKHLYLQRLQAGAHPSCGSYYSGNPSCPPHHHF</sequence>
<evidence type="ECO:0000256" key="1">
    <source>
        <dbReference type="SAM" id="SignalP"/>
    </source>
</evidence>
<organism evidence="2 3">
    <name type="scientific">Sorghum bicolor</name>
    <name type="common">Sorghum</name>
    <name type="synonym">Sorghum vulgare</name>
    <dbReference type="NCBI Taxonomy" id="4558"/>
    <lineage>
        <taxon>Eukaryota</taxon>
        <taxon>Viridiplantae</taxon>
        <taxon>Streptophyta</taxon>
        <taxon>Embryophyta</taxon>
        <taxon>Tracheophyta</taxon>
        <taxon>Spermatophyta</taxon>
        <taxon>Magnoliopsida</taxon>
        <taxon>Liliopsida</taxon>
        <taxon>Poales</taxon>
        <taxon>Poaceae</taxon>
        <taxon>PACMAD clade</taxon>
        <taxon>Panicoideae</taxon>
        <taxon>Andropogonodae</taxon>
        <taxon>Andropogoneae</taxon>
        <taxon>Sorghinae</taxon>
        <taxon>Sorghum</taxon>
    </lineage>
</organism>
<proteinExistence type="predicted"/>
<feature type="signal peptide" evidence="1">
    <location>
        <begin position="1"/>
        <end position="28"/>
    </location>
</feature>